<evidence type="ECO:0000313" key="1">
    <source>
        <dbReference type="EMBL" id="KAJ8438619.1"/>
    </source>
</evidence>
<comment type="caution">
    <text evidence="1">The sequence shown here is derived from an EMBL/GenBank/DDBJ whole genome shotgun (WGS) entry which is preliminary data.</text>
</comment>
<dbReference type="PANTHER" id="PTHR34396">
    <property type="entry name" value="OS03G0264950 PROTEIN-RELATED"/>
    <property type="match status" value="1"/>
</dbReference>
<dbReference type="OrthoDB" id="1873329at2759"/>
<dbReference type="GO" id="GO:0005634">
    <property type="term" value="C:nucleus"/>
    <property type="evidence" value="ECO:0007669"/>
    <property type="project" value="TreeGrafter"/>
</dbReference>
<name>A0A9Q1K833_9CARY</name>
<dbReference type="AlphaFoldDB" id="A0A9Q1K833"/>
<dbReference type="Proteomes" id="UP001153076">
    <property type="component" value="Unassembled WGS sequence"/>
</dbReference>
<dbReference type="PANTHER" id="PTHR34396:SF24">
    <property type="entry name" value="BED-TYPE DOMAIN-CONTAINING PROTEIN"/>
    <property type="match status" value="1"/>
</dbReference>
<dbReference type="InterPro" id="IPR053031">
    <property type="entry name" value="Cuticle_assoc_protein"/>
</dbReference>
<dbReference type="GO" id="GO:0006357">
    <property type="term" value="P:regulation of transcription by RNA polymerase II"/>
    <property type="evidence" value="ECO:0007669"/>
    <property type="project" value="TreeGrafter"/>
</dbReference>
<gene>
    <name evidence="1" type="ORF">Cgig2_017957</name>
</gene>
<organism evidence="1 2">
    <name type="scientific">Carnegiea gigantea</name>
    <dbReference type="NCBI Taxonomy" id="171969"/>
    <lineage>
        <taxon>Eukaryota</taxon>
        <taxon>Viridiplantae</taxon>
        <taxon>Streptophyta</taxon>
        <taxon>Embryophyta</taxon>
        <taxon>Tracheophyta</taxon>
        <taxon>Spermatophyta</taxon>
        <taxon>Magnoliopsida</taxon>
        <taxon>eudicotyledons</taxon>
        <taxon>Gunneridae</taxon>
        <taxon>Pentapetalae</taxon>
        <taxon>Caryophyllales</taxon>
        <taxon>Cactineae</taxon>
        <taxon>Cactaceae</taxon>
        <taxon>Cactoideae</taxon>
        <taxon>Echinocereeae</taxon>
        <taxon>Carnegiea</taxon>
    </lineage>
</organism>
<accession>A0A9Q1K833</accession>
<reference evidence="1" key="1">
    <citation type="submission" date="2022-04" db="EMBL/GenBank/DDBJ databases">
        <title>Carnegiea gigantea Genome sequencing and assembly v2.</title>
        <authorList>
            <person name="Copetti D."/>
            <person name="Sanderson M.J."/>
            <person name="Burquez A."/>
            <person name="Wojciechowski M.F."/>
        </authorList>
    </citation>
    <scope>NUCLEOTIDE SEQUENCE</scope>
    <source>
        <strain evidence="1">SGP5-SGP5p</strain>
        <tissue evidence="1">Aerial part</tissue>
    </source>
</reference>
<protein>
    <submittedName>
        <fullName evidence="1">Uncharacterized protein</fullName>
    </submittedName>
</protein>
<keyword evidence="2" id="KW-1185">Reference proteome</keyword>
<evidence type="ECO:0000313" key="2">
    <source>
        <dbReference type="Proteomes" id="UP001153076"/>
    </source>
</evidence>
<dbReference type="GO" id="GO:1990837">
    <property type="term" value="F:sequence-specific double-stranded DNA binding"/>
    <property type="evidence" value="ECO:0007669"/>
    <property type="project" value="TreeGrafter"/>
</dbReference>
<proteinExistence type="predicted"/>
<sequence>MKLVAMDIEGQGNKIHANENLNSISIITALDALIEDDKKKKFKFLVIDGTNFSDGKKRAKCSHCKKVTFIAIVQYRTSNIKKHLEKCKAYQAAKSSEGGGEKMFEQKVYHDLLARAIIRHGHSFSWVEHEGNREIHTSLNNKIRTITRNTAKADCLKTLDWVSLIKTSDIVASFTCLDLET</sequence>
<dbReference type="EMBL" id="JAKOGI010000247">
    <property type="protein sequence ID" value="KAJ8438619.1"/>
    <property type="molecule type" value="Genomic_DNA"/>
</dbReference>